<dbReference type="EMBL" id="JAWDJW010000112">
    <property type="protein sequence ID" value="KAK3081615.1"/>
    <property type="molecule type" value="Genomic_DNA"/>
</dbReference>
<comment type="caution">
    <text evidence="1">The sequence shown here is derived from an EMBL/GenBank/DDBJ whole genome shotgun (WGS) entry which is preliminary data.</text>
</comment>
<evidence type="ECO:0000313" key="1">
    <source>
        <dbReference type="EMBL" id="KAK3081615.1"/>
    </source>
</evidence>
<protein>
    <submittedName>
        <fullName evidence="1">Uncharacterized protein</fullName>
    </submittedName>
</protein>
<name>A0ACC3DXQ5_9PEZI</name>
<keyword evidence="2" id="KW-1185">Reference proteome</keyword>
<proteinExistence type="predicted"/>
<sequence length="255" mass="28851">MHRVLREETDEDVNLDPFEDDEDDEVEDEGMNSDDQGTPDSSPLNDDWIRKNLDAFVPSGQNPLPDQKLHCFDCFSRTLIEKTWHKDTDASDGTAKRREPHLVAAKVFKSILQTAAGQVSRGSFIRDLRTAFLAHGMNPRNDDNPSANWMLQGWCLRDAVRKDDDDNYHFLDEADRLKYQNFSSVLKTLYPDVSMEVLDKIDSELKKEADAAGNVSATAEALARADKFDLPANPCCSLKVTSLPDRRSLHLRLLV</sequence>
<gene>
    <name evidence="1" type="ORF">LTS18_004761</name>
</gene>
<evidence type="ECO:0000313" key="2">
    <source>
        <dbReference type="Proteomes" id="UP001186974"/>
    </source>
</evidence>
<organism evidence="1 2">
    <name type="scientific">Coniosporium uncinatum</name>
    <dbReference type="NCBI Taxonomy" id="93489"/>
    <lineage>
        <taxon>Eukaryota</taxon>
        <taxon>Fungi</taxon>
        <taxon>Dikarya</taxon>
        <taxon>Ascomycota</taxon>
        <taxon>Pezizomycotina</taxon>
        <taxon>Dothideomycetes</taxon>
        <taxon>Dothideomycetes incertae sedis</taxon>
        <taxon>Coniosporium</taxon>
    </lineage>
</organism>
<dbReference type="Proteomes" id="UP001186974">
    <property type="component" value="Unassembled WGS sequence"/>
</dbReference>
<accession>A0ACC3DXQ5</accession>
<reference evidence="1" key="1">
    <citation type="submission" date="2024-09" db="EMBL/GenBank/DDBJ databases">
        <title>Black Yeasts Isolated from many extreme environments.</title>
        <authorList>
            <person name="Coleine C."/>
            <person name="Stajich J.E."/>
            <person name="Selbmann L."/>
        </authorList>
    </citation>
    <scope>NUCLEOTIDE SEQUENCE</scope>
    <source>
        <strain evidence="1">CCFEE 5737</strain>
    </source>
</reference>